<name>A0A016WNX0_9BILA</name>
<dbReference type="Proteomes" id="UP000024635">
    <property type="component" value="Unassembled WGS sequence"/>
</dbReference>
<gene>
    <name evidence="1" type="primary">Acey_s0572.g140</name>
    <name evidence="1" type="ORF">Y032_0572g140</name>
</gene>
<evidence type="ECO:0000313" key="2">
    <source>
        <dbReference type="Proteomes" id="UP000024635"/>
    </source>
</evidence>
<organism evidence="1 2">
    <name type="scientific">Ancylostoma ceylanicum</name>
    <dbReference type="NCBI Taxonomy" id="53326"/>
    <lineage>
        <taxon>Eukaryota</taxon>
        <taxon>Metazoa</taxon>
        <taxon>Ecdysozoa</taxon>
        <taxon>Nematoda</taxon>
        <taxon>Chromadorea</taxon>
        <taxon>Rhabditida</taxon>
        <taxon>Rhabditina</taxon>
        <taxon>Rhabditomorpha</taxon>
        <taxon>Strongyloidea</taxon>
        <taxon>Ancylostomatidae</taxon>
        <taxon>Ancylostomatinae</taxon>
        <taxon>Ancylostoma</taxon>
    </lineage>
</organism>
<evidence type="ECO:0000313" key="1">
    <source>
        <dbReference type="EMBL" id="EYC41355.1"/>
    </source>
</evidence>
<proteinExistence type="predicted"/>
<accession>A0A016WNX0</accession>
<protein>
    <submittedName>
        <fullName evidence="1">Uncharacterized protein</fullName>
    </submittedName>
</protein>
<dbReference type="AlphaFoldDB" id="A0A016WNX0"/>
<dbReference type="EMBL" id="JARK01000172">
    <property type="protein sequence ID" value="EYC41355.1"/>
    <property type="molecule type" value="Genomic_DNA"/>
</dbReference>
<sequence length="78" mass="9017">MIQDLMKHADQQNTKKAQIWDAFLEQFGQLLRKGAQNIGLKFMVQSQPMFRDGTLKAFENAISDLVTIMRLIKRGLFC</sequence>
<comment type="caution">
    <text evidence="1">The sequence shown here is derived from an EMBL/GenBank/DDBJ whole genome shotgun (WGS) entry which is preliminary data.</text>
</comment>
<reference evidence="2" key="1">
    <citation type="journal article" date="2015" name="Nat. Genet.">
        <title>The genome and transcriptome of the zoonotic hookworm Ancylostoma ceylanicum identify infection-specific gene families.</title>
        <authorList>
            <person name="Schwarz E.M."/>
            <person name="Hu Y."/>
            <person name="Antoshechkin I."/>
            <person name="Miller M.M."/>
            <person name="Sternberg P.W."/>
            <person name="Aroian R.V."/>
        </authorList>
    </citation>
    <scope>NUCLEOTIDE SEQUENCE</scope>
    <source>
        <strain evidence="2">HY135</strain>
    </source>
</reference>
<keyword evidence="2" id="KW-1185">Reference proteome</keyword>